<evidence type="ECO:0000313" key="2">
    <source>
        <dbReference type="Proteomes" id="UP001597049"/>
    </source>
</evidence>
<keyword evidence="2" id="KW-1185">Reference proteome</keyword>
<dbReference type="RefSeq" id="WP_379657274.1">
    <property type="nucleotide sequence ID" value="NZ_JBHTIV010000005.1"/>
</dbReference>
<accession>A0ABW3GNF3</accession>
<comment type="caution">
    <text evidence="1">The sequence shown here is derived from an EMBL/GenBank/DDBJ whole genome shotgun (WGS) entry which is preliminary data.</text>
</comment>
<reference evidence="2" key="1">
    <citation type="journal article" date="2019" name="Int. J. Syst. Evol. Microbiol.">
        <title>The Global Catalogue of Microorganisms (GCM) 10K type strain sequencing project: providing services to taxonomists for standard genome sequencing and annotation.</title>
        <authorList>
            <consortium name="The Broad Institute Genomics Platform"/>
            <consortium name="The Broad Institute Genome Sequencing Center for Infectious Disease"/>
            <person name="Wu L."/>
            <person name="Ma J."/>
        </authorList>
    </citation>
    <scope>NUCLEOTIDE SEQUENCE [LARGE SCALE GENOMIC DNA]</scope>
    <source>
        <strain evidence="2">CCUG 56752</strain>
    </source>
</reference>
<name>A0ABW3GNF3_9FLAO</name>
<evidence type="ECO:0000313" key="1">
    <source>
        <dbReference type="EMBL" id="MFD0931948.1"/>
    </source>
</evidence>
<proteinExistence type="predicted"/>
<dbReference type="EMBL" id="JBHTIV010000005">
    <property type="protein sequence ID" value="MFD0931948.1"/>
    <property type="molecule type" value="Genomic_DNA"/>
</dbReference>
<sequence>MDFDILNGAEIFEFNTVINVESTNKDYVSYKLLAARNDLNIWEFELIKFSSHKKTIHDALSIFNLRNYSGSIHYFDLNGKNTSLKVFKAGKLRSELVIDDKFKYVAPISGGHCSGCHLLVKTDHYKDWFKVGSGNMGISYTHSTYVGSTYEWVWIDGGIGGDYNGMPYDDDTDSYHNHYPHGPSPTNPNSHDEEIINKLSNPCANAIFTELEIGSLEQSLTQIMNPDTNTFFTFSETILEMFRGSDVTHLTIENGNTGNSNAYANGADITIGNNYLDDATQLSIARTMIHETVHAYINAMYSQTIEFNSFSFQEKLNKYAEDNGYTIGTNEFHHEFMSQYEDAMAISLLQWDTDYGTGGNLGWDYYQSMAYAGLSKIKRDSNGNPILDSNNNPIRIDTDSFKELVPNENDINNIKKIIENEAESNRNSKGTECN</sequence>
<organism evidence="1 2">
    <name type="scientific">Psychroflexus salinarum</name>
    <dbReference type="NCBI Taxonomy" id="546024"/>
    <lineage>
        <taxon>Bacteria</taxon>
        <taxon>Pseudomonadati</taxon>
        <taxon>Bacteroidota</taxon>
        <taxon>Flavobacteriia</taxon>
        <taxon>Flavobacteriales</taxon>
        <taxon>Flavobacteriaceae</taxon>
        <taxon>Psychroflexus</taxon>
    </lineage>
</organism>
<dbReference type="Proteomes" id="UP001597049">
    <property type="component" value="Unassembled WGS sequence"/>
</dbReference>
<gene>
    <name evidence="1" type="ORF">ACFQ0R_04970</name>
</gene>
<protein>
    <submittedName>
        <fullName evidence="1">Uncharacterized protein</fullName>
    </submittedName>
</protein>